<evidence type="ECO:0000256" key="1">
    <source>
        <dbReference type="ARBA" id="ARBA00008965"/>
    </source>
</evidence>
<dbReference type="EMBL" id="CAKOAT010267377">
    <property type="protein sequence ID" value="CAH8359593.1"/>
    <property type="molecule type" value="Genomic_DNA"/>
</dbReference>
<dbReference type="InterPro" id="IPR027923">
    <property type="entry name" value="Hydrophob_seed_dom"/>
</dbReference>
<dbReference type="InterPro" id="IPR036312">
    <property type="entry name" value="Bifun_inhib/LTP/seed_sf"/>
</dbReference>
<accession>A0ABC8KK90</accession>
<dbReference type="AlphaFoldDB" id="A0ABC8KK90"/>
<evidence type="ECO:0000259" key="2">
    <source>
        <dbReference type="SMART" id="SM00499"/>
    </source>
</evidence>
<dbReference type="InterPro" id="IPR016140">
    <property type="entry name" value="Bifunc_inhib/LTP/seed_store"/>
</dbReference>
<dbReference type="SMART" id="SM00499">
    <property type="entry name" value="AAI"/>
    <property type="match status" value="1"/>
</dbReference>
<comment type="caution">
    <text evidence="3">The sequence shown here is derived from an EMBL/GenBank/DDBJ whole genome shotgun (WGS) entry which is preliminary data.</text>
</comment>
<dbReference type="Pfam" id="PF14547">
    <property type="entry name" value="Hydrophob_seed"/>
    <property type="match status" value="1"/>
</dbReference>
<dbReference type="SUPFAM" id="SSF47699">
    <property type="entry name" value="Bifunctional inhibitor/lipid-transfer protein/seed storage 2S albumin"/>
    <property type="match status" value="1"/>
</dbReference>
<dbReference type="CDD" id="cd01958">
    <property type="entry name" value="HPS_like"/>
    <property type="match status" value="1"/>
</dbReference>
<protein>
    <recommendedName>
        <fullName evidence="2">Bifunctional inhibitor/plant lipid transfer protein/seed storage helical domain-containing protein</fullName>
    </recommendedName>
</protein>
<sequence length="143" mass="15677">MLHHKHPHFKINKIQKKIVSKSSSTIISLIIIFLIFSLAEADIFLSPSPANGFGTCPRDPLQIGVCANVLRLANIIAGDTRAQPCCTAISGLPNIQVADCLCFVFRPLPLVYAIDQAVRTIFFACNMVFPIGFQCPPPTRSRP</sequence>
<proteinExistence type="inferred from homology"/>
<gene>
    <name evidence="3" type="ORF">ERUC_LOCUS25349</name>
</gene>
<dbReference type="Proteomes" id="UP001642260">
    <property type="component" value="Unassembled WGS sequence"/>
</dbReference>
<reference evidence="3 4" key="1">
    <citation type="submission" date="2022-03" db="EMBL/GenBank/DDBJ databases">
        <authorList>
            <person name="Macdonald S."/>
            <person name="Ahmed S."/>
            <person name="Newling K."/>
        </authorList>
    </citation>
    <scope>NUCLEOTIDE SEQUENCE [LARGE SCALE GENOMIC DNA]</scope>
</reference>
<organism evidence="3 4">
    <name type="scientific">Eruca vesicaria subsp. sativa</name>
    <name type="common">Garden rocket</name>
    <name type="synonym">Eruca sativa</name>
    <dbReference type="NCBI Taxonomy" id="29727"/>
    <lineage>
        <taxon>Eukaryota</taxon>
        <taxon>Viridiplantae</taxon>
        <taxon>Streptophyta</taxon>
        <taxon>Embryophyta</taxon>
        <taxon>Tracheophyta</taxon>
        <taxon>Spermatophyta</taxon>
        <taxon>Magnoliopsida</taxon>
        <taxon>eudicotyledons</taxon>
        <taxon>Gunneridae</taxon>
        <taxon>Pentapetalae</taxon>
        <taxon>rosids</taxon>
        <taxon>malvids</taxon>
        <taxon>Brassicales</taxon>
        <taxon>Brassicaceae</taxon>
        <taxon>Brassiceae</taxon>
        <taxon>Eruca</taxon>
    </lineage>
</organism>
<name>A0ABC8KK90_ERUVS</name>
<dbReference type="Gene3D" id="1.10.110.10">
    <property type="entry name" value="Plant lipid-transfer and hydrophobic proteins"/>
    <property type="match status" value="1"/>
</dbReference>
<comment type="similarity">
    <text evidence="1">Belongs to the plant LTP family. PEARLI1 subfamily.</text>
</comment>
<evidence type="ECO:0000313" key="3">
    <source>
        <dbReference type="EMBL" id="CAH8359593.1"/>
    </source>
</evidence>
<dbReference type="PANTHER" id="PTHR31731">
    <property type="match status" value="1"/>
</dbReference>
<dbReference type="InterPro" id="IPR051636">
    <property type="entry name" value="Plant_LTP/defense-related"/>
</dbReference>
<keyword evidence="4" id="KW-1185">Reference proteome</keyword>
<feature type="domain" description="Bifunctional inhibitor/plant lipid transfer protein/seed storage helical" evidence="2">
    <location>
        <begin position="56"/>
        <end position="135"/>
    </location>
</feature>
<evidence type="ECO:0000313" key="4">
    <source>
        <dbReference type="Proteomes" id="UP001642260"/>
    </source>
</evidence>